<dbReference type="CDD" id="cd05157">
    <property type="entry name" value="ETNK_euk"/>
    <property type="match status" value="1"/>
</dbReference>
<reference evidence="3 4" key="1">
    <citation type="journal article" date="2018" name="Nat. Ecol. Evol.">
        <title>Pezizomycetes genomes reveal the molecular basis of ectomycorrhizal truffle lifestyle.</title>
        <authorList>
            <person name="Murat C."/>
            <person name="Payen T."/>
            <person name="Noel B."/>
            <person name="Kuo A."/>
            <person name="Morin E."/>
            <person name="Chen J."/>
            <person name="Kohler A."/>
            <person name="Krizsan K."/>
            <person name="Balestrini R."/>
            <person name="Da Silva C."/>
            <person name="Montanini B."/>
            <person name="Hainaut M."/>
            <person name="Levati E."/>
            <person name="Barry K.W."/>
            <person name="Belfiori B."/>
            <person name="Cichocki N."/>
            <person name="Clum A."/>
            <person name="Dockter R.B."/>
            <person name="Fauchery L."/>
            <person name="Guy J."/>
            <person name="Iotti M."/>
            <person name="Le Tacon F."/>
            <person name="Lindquist E.A."/>
            <person name="Lipzen A."/>
            <person name="Malagnac F."/>
            <person name="Mello A."/>
            <person name="Molinier V."/>
            <person name="Miyauchi S."/>
            <person name="Poulain J."/>
            <person name="Riccioni C."/>
            <person name="Rubini A."/>
            <person name="Sitrit Y."/>
            <person name="Splivallo R."/>
            <person name="Traeger S."/>
            <person name="Wang M."/>
            <person name="Zifcakova L."/>
            <person name="Wipf D."/>
            <person name="Zambonelli A."/>
            <person name="Paolocci F."/>
            <person name="Nowrousian M."/>
            <person name="Ottonello S."/>
            <person name="Baldrian P."/>
            <person name="Spatafora J.W."/>
            <person name="Henrissat B."/>
            <person name="Nagy L.G."/>
            <person name="Aury J.M."/>
            <person name="Wincker P."/>
            <person name="Grigoriev I.V."/>
            <person name="Bonfante P."/>
            <person name="Martin F.M."/>
        </authorList>
    </citation>
    <scope>NUCLEOTIDE SEQUENCE [LARGE SCALE GENOMIC DNA]</scope>
    <source>
        <strain evidence="3 4">CCBAS932</strain>
    </source>
</reference>
<dbReference type="Pfam" id="PF01633">
    <property type="entry name" value="Choline_kinase"/>
    <property type="match status" value="1"/>
</dbReference>
<accession>A0A3N4KRM7</accession>
<dbReference type="PANTHER" id="PTHR22603:SF93">
    <property type="entry name" value="RE24176P"/>
    <property type="match status" value="1"/>
</dbReference>
<dbReference type="EMBL" id="ML119124">
    <property type="protein sequence ID" value="RPB13167.1"/>
    <property type="molecule type" value="Genomic_DNA"/>
</dbReference>
<dbReference type="InParanoid" id="A0A3N4KRM7"/>
<evidence type="ECO:0000313" key="3">
    <source>
        <dbReference type="EMBL" id="RPB13167.1"/>
    </source>
</evidence>
<evidence type="ECO:0000256" key="1">
    <source>
        <dbReference type="ARBA" id="ARBA00038211"/>
    </source>
</evidence>
<dbReference type="OrthoDB" id="10267235at2759"/>
<feature type="region of interest" description="Disordered" evidence="2">
    <location>
        <begin position="371"/>
        <end position="402"/>
    </location>
</feature>
<proteinExistence type="inferred from homology"/>
<dbReference type="GO" id="GO:0004305">
    <property type="term" value="F:ethanolamine kinase activity"/>
    <property type="evidence" value="ECO:0007669"/>
    <property type="project" value="TreeGrafter"/>
</dbReference>
<sequence>MPFYQVFMVSPPSELPPIVAGQDHQGSVVSSASMKLPAKLLLRIYGPQASHLIDRDSELSILRRLARKRIGPRLFGTFENGRFEEFFPSRTLTREDIRNPETSRHIAKRLKELHEGIELEAKEIERGPIVWSNWDKWIPRVRGIMTKIEASDRKGGPIAGTEWEKFETVVLKYRQWLEERYGGPEGVKRQLVFAHNDTQYGNILRLQAGGKSPLLLPMNEHKQLVVIDFEYANANPPGFEFANHFCEWMSNYHGPDPPHVIKENDYPNLEQQRNFIRAYVEHHLMGAYSTKTPPASNPDLVNLDVRGVPSFNLDARTPAMPYKEEEVARQRVVEKEVDRLVEETLVWRSAAHAMWCAWGIIQAKLNPTGAEQEHLKKNNPDYKESTLSEEAKNAAKDMEDRRSEDEDEFDYLYYSQQRALLFWGDMLKLGIVKPEEVDGFVLNNLKKVEY</sequence>
<dbReference type="PANTHER" id="PTHR22603">
    <property type="entry name" value="CHOLINE/ETHANOALAMINE KINASE"/>
    <property type="match status" value="1"/>
</dbReference>
<gene>
    <name evidence="3" type="ORF">P167DRAFT_133051</name>
</gene>
<dbReference type="InterPro" id="IPR011009">
    <property type="entry name" value="Kinase-like_dom_sf"/>
</dbReference>
<evidence type="ECO:0000256" key="2">
    <source>
        <dbReference type="SAM" id="MobiDB-lite"/>
    </source>
</evidence>
<dbReference type="AlphaFoldDB" id="A0A3N4KRM7"/>
<dbReference type="FunCoup" id="A0A3N4KRM7">
    <property type="interactions" value="363"/>
</dbReference>
<dbReference type="GO" id="GO:0006646">
    <property type="term" value="P:phosphatidylethanolamine biosynthetic process"/>
    <property type="evidence" value="ECO:0007669"/>
    <property type="project" value="TreeGrafter"/>
</dbReference>
<keyword evidence="4" id="KW-1185">Reference proteome</keyword>
<comment type="similarity">
    <text evidence="1">Belongs to the choline/ethanolamine kinase family.</text>
</comment>
<dbReference type="SUPFAM" id="SSF56112">
    <property type="entry name" value="Protein kinase-like (PK-like)"/>
    <property type="match status" value="1"/>
</dbReference>
<dbReference type="Gene3D" id="3.90.1200.10">
    <property type="match status" value="1"/>
</dbReference>
<keyword evidence="3" id="KW-0808">Transferase</keyword>
<organism evidence="3 4">
    <name type="scientific">Morchella conica CCBAS932</name>
    <dbReference type="NCBI Taxonomy" id="1392247"/>
    <lineage>
        <taxon>Eukaryota</taxon>
        <taxon>Fungi</taxon>
        <taxon>Dikarya</taxon>
        <taxon>Ascomycota</taxon>
        <taxon>Pezizomycotina</taxon>
        <taxon>Pezizomycetes</taxon>
        <taxon>Pezizales</taxon>
        <taxon>Morchellaceae</taxon>
        <taxon>Morchella</taxon>
    </lineage>
</organism>
<keyword evidence="3" id="KW-0418">Kinase</keyword>
<protein>
    <submittedName>
        <fullName evidence="3">Kinase-like protein</fullName>
    </submittedName>
</protein>
<dbReference type="GO" id="GO:0005737">
    <property type="term" value="C:cytoplasm"/>
    <property type="evidence" value="ECO:0007669"/>
    <property type="project" value="TreeGrafter"/>
</dbReference>
<name>A0A3N4KRM7_9PEZI</name>
<dbReference type="Proteomes" id="UP000277580">
    <property type="component" value="Unassembled WGS sequence"/>
</dbReference>
<dbReference type="GO" id="GO:0004103">
    <property type="term" value="F:choline kinase activity"/>
    <property type="evidence" value="ECO:0007669"/>
    <property type="project" value="TreeGrafter"/>
</dbReference>
<dbReference type="STRING" id="1392247.A0A3N4KRM7"/>
<evidence type="ECO:0000313" key="4">
    <source>
        <dbReference type="Proteomes" id="UP000277580"/>
    </source>
</evidence>